<evidence type="ECO:0000313" key="1">
    <source>
        <dbReference type="EMBL" id="CCC93397.1"/>
    </source>
</evidence>
<dbReference type="SUPFAM" id="SSF110296">
    <property type="entry name" value="Oligoxyloglucan reducing end-specific cellobiohydrolase"/>
    <property type="match status" value="1"/>
</dbReference>
<organism evidence="1">
    <name type="scientific">Trypanosoma congolense (strain IL3000)</name>
    <dbReference type="NCBI Taxonomy" id="1068625"/>
    <lineage>
        <taxon>Eukaryota</taxon>
        <taxon>Discoba</taxon>
        <taxon>Euglenozoa</taxon>
        <taxon>Kinetoplastea</taxon>
        <taxon>Metakinetoplastina</taxon>
        <taxon>Trypanosomatida</taxon>
        <taxon>Trypanosomatidae</taxon>
        <taxon>Trypanosoma</taxon>
        <taxon>Nannomonas</taxon>
    </lineage>
</organism>
<dbReference type="EMBL" id="HE575323">
    <property type="protein sequence ID" value="CCC93397.1"/>
    <property type="molecule type" value="Genomic_DNA"/>
</dbReference>
<proteinExistence type="predicted"/>
<sequence length="531" mass="58022">MEDTASFSALLQRAAPATRRRVLVVLFALNKSIRKDAAEFSLSSIILVLKYVMVGVPVRFLLAGGGKGSVLRSHDRGRTWRVVYRIKDAHNNQLQTKPAPEDKLDAIEGMATLEMSNTQESTGSGDTDSSNTELGNEITHVSTLYDRVAVCGKRGFLAVSIDRGLTFSTMANGLLNPFLEDVTGCQNNRWDLGGVSFLSESVLLFFCKKQLFKVDIVQKGYSGVELGGVSLLRRFSSAVGCMKTFPLIGAVGMRELYVATKGFLHCSRDGGEAFVDIPHKLGVIRAIEPLDLVLRREEIPRLPQELVGAMIPTTELLQVPEKEKTYFYKFVVRVSEKQDSRQNNLGLDLGGKWMDSISLPFSSSNVQYRALFVAGVGADILPYDYTALLFVAAYPGDAVDCPGALGSWAERVDYVPYIKSGLTQPLSVALMRHPGSRGCMLVRANVAGVSFSTDMGKSWSVPKQAYVLSVVALDGGELICCYGRHVVNYANGTYGELHAIQADLRVPFFTDIAVMISVEGAAEPLFVFRVP</sequence>
<dbReference type="VEuPathDB" id="TriTrypDB:TcIL3000_10_1560"/>
<reference evidence="1" key="1">
    <citation type="journal article" date="2012" name="Proc. Natl. Acad. Sci. U.S.A.">
        <title>Antigenic diversity is generated by distinct evolutionary mechanisms in African trypanosome species.</title>
        <authorList>
            <person name="Jackson A.P."/>
            <person name="Berry A."/>
            <person name="Aslett M."/>
            <person name="Allison H.C."/>
            <person name="Burton P."/>
            <person name="Vavrova-Anderson J."/>
            <person name="Brown R."/>
            <person name="Browne H."/>
            <person name="Corton N."/>
            <person name="Hauser H."/>
            <person name="Gamble J."/>
            <person name="Gilderthorp R."/>
            <person name="Marcello L."/>
            <person name="McQuillan J."/>
            <person name="Otto T.D."/>
            <person name="Quail M.A."/>
            <person name="Sanders M.J."/>
            <person name="van Tonder A."/>
            <person name="Ginger M.L."/>
            <person name="Field M.C."/>
            <person name="Barry J.D."/>
            <person name="Hertz-Fowler C."/>
            <person name="Berriman M."/>
        </authorList>
    </citation>
    <scope>NUCLEOTIDE SEQUENCE</scope>
    <source>
        <strain evidence="1">IL3000</strain>
    </source>
</reference>
<protein>
    <submittedName>
        <fullName evidence="1">Uncharacterized protein</fullName>
    </submittedName>
</protein>
<gene>
    <name evidence="1" type="ORF">TCIL3000_10_1560</name>
</gene>
<dbReference type="AlphaFoldDB" id="G0UVI2"/>
<accession>G0UVI2</accession>
<name>G0UVI2_TRYCI</name>